<dbReference type="EMBL" id="JANTQA010000015">
    <property type="protein sequence ID" value="KAJ3448739.1"/>
    <property type="molecule type" value="Genomic_DNA"/>
</dbReference>
<dbReference type="GO" id="GO:0005524">
    <property type="term" value="F:ATP binding"/>
    <property type="evidence" value="ECO:0007669"/>
    <property type="project" value="UniProtKB-KW"/>
</dbReference>
<dbReference type="Gene3D" id="1.10.268.10">
    <property type="entry name" value="Topoisomerase, domain 3"/>
    <property type="match status" value="1"/>
</dbReference>
<dbReference type="InterPro" id="IPR013758">
    <property type="entry name" value="Topo_IIA_A/C_ab"/>
</dbReference>
<evidence type="ECO:0000256" key="1">
    <source>
        <dbReference type="ARBA" id="ARBA00000185"/>
    </source>
</evidence>
<feature type="compositionally biased region" description="Basic residues" evidence="14">
    <location>
        <begin position="1633"/>
        <end position="1643"/>
    </location>
</feature>
<dbReference type="PANTHER" id="PTHR10169">
    <property type="entry name" value="DNA TOPOISOMERASE/GYRASE"/>
    <property type="match status" value="1"/>
</dbReference>
<dbReference type="PANTHER" id="PTHR10169:SF38">
    <property type="entry name" value="DNA TOPOISOMERASE 2"/>
    <property type="match status" value="1"/>
</dbReference>
<feature type="compositionally biased region" description="Basic residues" evidence="14">
    <location>
        <begin position="1650"/>
        <end position="1668"/>
    </location>
</feature>
<dbReference type="Pfam" id="PF00204">
    <property type="entry name" value="DNA_gyraseB"/>
    <property type="match status" value="1"/>
</dbReference>
<dbReference type="GO" id="GO:0005634">
    <property type="term" value="C:nucleus"/>
    <property type="evidence" value="ECO:0007669"/>
    <property type="project" value="TreeGrafter"/>
</dbReference>
<dbReference type="Gene3D" id="3.30.1360.40">
    <property type="match status" value="1"/>
</dbReference>
<dbReference type="Gene3D" id="3.30.230.10">
    <property type="match status" value="1"/>
</dbReference>
<dbReference type="Pfam" id="PF00521">
    <property type="entry name" value="DNA_topoisoIV"/>
    <property type="match status" value="1"/>
</dbReference>
<evidence type="ECO:0000313" key="17">
    <source>
        <dbReference type="EMBL" id="KAJ3448739.1"/>
    </source>
</evidence>
<dbReference type="PRINTS" id="PR01158">
    <property type="entry name" value="TOPISMRASEII"/>
</dbReference>
<evidence type="ECO:0000256" key="12">
    <source>
        <dbReference type="ARBA" id="ARBA00023235"/>
    </source>
</evidence>
<dbReference type="InterPro" id="IPR018522">
    <property type="entry name" value="TopoIIA_CS"/>
</dbReference>
<dbReference type="FunFam" id="3.40.50.670:FF:000001">
    <property type="entry name" value="DNA topoisomerase 2"/>
    <property type="match status" value="2"/>
</dbReference>
<dbReference type="SMART" id="SM00434">
    <property type="entry name" value="TOP4c"/>
    <property type="match status" value="1"/>
</dbReference>
<dbReference type="Gene3D" id="3.30.1490.30">
    <property type="match status" value="1"/>
</dbReference>
<dbReference type="FunFam" id="3.30.1490.30:FF:000001">
    <property type="entry name" value="DNA topoisomerase 2"/>
    <property type="match status" value="1"/>
</dbReference>
<comment type="cofactor">
    <cofactor evidence="3">
        <name>Mg(2+)</name>
        <dbReference type="ChEBI" id="CHEBI:18420"/>
    </cofactor>
</comment>
<dbReference type="InterPro" id="IPR013506">
    <property type="entry name" value="Topo_IIA_bsu_dom2"/>
</dbReference>
<dbReference type="PROSITE" id="PS00177">
    <property type="entry name" value="TOPOISOMERASE_II"/>
    <property type="match status" value="1"/>
</dbReference>
<dbReference type="GO" id="GO:0006265">
    <property type="term" value="P:DNA topological change"/>
    <property type="evidence" value="ECO:0007669"/>
    <property type="project" value="UniProtKB-UniRule"/>
</dbReference>
<evidence type="ECO:0000256" key="8">
    <source>
        <dbReference type="ARBA" id="ARBA00022840"/>
    </source>
</evidence>
<dbReference type="InterPro" id="IPR001154">
    <property type="entry name" value="TopoII_euk"/>
</dbReference>
<dbReference type="GO" id="GO:0003918">
    <property type="term" value="F:DNA topoisomerase type II (double strand cut, ATP-hydrolyzing) activity"/>
    <property type="evidence" value="ECO:0007669"/>
    <property type="project" value="UniProtKB-EC"/>
</dbReference>
<keyword evidence="6" id="KW-0479">Metal-binding</keyword>
<accession>A0AAV8A3F1</accession>
<dbReference type="Proteomes" id="UP001146793">
    <property type="component" value="Unassembled WGS sequence"/>
</dbReference>
<dbReference type="GO" id="GO:0000819">
    <property type="term" value="P:sister chromatid segregation"/>
    <property type="evidence" value="ECO:0007669"/>
    <property type="project" value="TreeGrafter"/>
</dbReference>
<dbReference type="SMART" id="SM00387">
    <property type="entry name" value="HATPase_c"/>
    <property type="match status" value="1"/>
</dbReference>
<keyword evidence="8" id="KW-0067">ATP-binding</keyword>
<evidence type="ECO:0000256" key="9">
    <source>
        <dbReference type="ARBA" id="ARBA00022842"/>
    </source>
</evidence>
<evidence type="ECO:0000256" key="4">
    <source>
        <dbReference type="ARBA" id="ARBA00011080"/>
    </source>
</evidence>
<dbReference type="Gene3D" id="3.90.199.10">
    <property type="entry name" value="Topoisomerase II, domain 5"/>
    <property type="match status" value="1"/>
</dbReference>
<feature type="compositionally biased region" description="Basic and acidic residues" evidence="14">
    <location>
        <begin position="1859"/>
        <end position="1872"/>
    </location>
</feature>
<evidence type="ECO:0000313" key="18">
    <source>
        <dbReference type="Proteomes" id="UP001146793"/>
    </source>
</evidence>
<dbReference type="Pfam" id="PF02518">
    <property type="entry name" value="HATPase_c"/>
    <property type="match status" value="1"/>
</dbReference>
<feature type="compositionally biased region" description="Acidic residues" evidence="14">
    <location>
        <begin position="1918"/>
        <end position="1972"/>
    </location>
</feature>
<comment type="cofactor">
    <cofactor evidence="2">
        <name>Ca(2+)</name>
        <dbReference type="ChEBI" id="CHEBI:29108"/>
    </cofactor>
</comment>
<feature type="compositionally biased region" description="Basic and acidic residues" evidence="14">
    <location>
        <begin position="434"/>
        <end position="449"/>
    </location>
</feature>
<dbReference type="CDD" id="cd16930">
    <property type="entry name" value="HATPase_TopII-like"/>
    <property type="match status" value="1"/>
</dbReference>
<comment type="similarity">
    <text evidence="4">Belongs to the type II topoisomerase family.</text>
</comment>
<dbReference type="InterPro" id="IPR002205">
    <property type="entry name" value="Topo_IIA_dom_A"/>
</dbReference>
<evidence type="ECO:0000256" key="3">
    <source>
        <dbReference type="ARBA" id="ARBA00001946"/>
    </source>
</evidence>
<comment type="catalytic activity">
    <reaction evidence="1 13">
        <text>ATP-dependent breakage, passage and rejoining of double-stranded DNA.</text>
        <dbReference type="EC" id="5.6.2.2"/>
    </reaction>
</comment>
<evidence type="ECO:0000256" key="13">
    <source>
        <dbReference type="PROSITE-ProRule" id="PRU01384"/>
    </source>
</evidence>
<dbReference type="CDD" id="cd03481">
    <property type="entry name" value="TopoIIA_Trans_ScTopoIIA"/>
    <property type="match status" value="1"/>
</dbReference>
<dbReference type="SUPFAM" id="SSF56719">
    <property type="entry name" value="Type II DNA topoisomerase"/>
    <property type="match status" value="1"/>
</dbReference>
<name>A0AAV8A3F1_9EUKA</name>
<dbReference type="Gene3D" id="3.40.50.670">
    <property type="match status" value="1"/>
</dbReference>
<feature type="region of interest" description="Disordered" evidence="14">
    <location>
        <begin position="1774"/>
        <end position="1799"/>
    </location>
</feature>
<feature type="compositionally biased region" description="Basic residues" evidence="14">
    <location>
        <begin position="1837"/>
        <end position="1846"/>
    </location>
</feature>
<dbReference type="CDD" id="cd03365">
    <property type="entry name" value="TOPRIM_TopoIIA"/>
    <property type="match status" value="1"/>
</dbReference>
<dbReference type="PROSITE" id="PS50880">
    <property type="entry name" value="TOPRIM"/>
    <property type="match status" value="1"/>
</dbReference>
<dbReference type="PROSITE" id="PS52040">
    <property type="entry name" value="TOPO_IIA"/>
    <property type="match status" value="1"/>
</dbReference>
<keyword evidence="10 13" id="KW-0799">Topoisomerase</keyword>
<dbReference type="Pfam" id="PF16898">
    <property type="entry name" value="TOPRIM_C"/>
    <property type="match status" value="1"/>
</dbReference>
<dbReference type="GO" id="GO:0000712">
    <property type="term" value="P:resolution of meiotic recombination intermediates"/>
    <property type="evidence" value="ECO:0007669"/>
    <property type="project" value="TreeGrafter"/>
</dbReference>
<dbReference type="FunFam" id="3.30.230.10:FF:000008">
    <property type="entry name" value="DNA topoisomerase 2"/>
    <property type="match status" value="1"/>
</dbReference>
<feature type="region of interest" description="Disordered" evidence="14">
    <location>
        <begin position="235"/>
        <end position="264"/>
    </location>
</feature>
<dbReference type="FunFam" id="3.30.565.10:FF:000004">
    <property type="entry name" value="DNA topoisomerase 2"/>
    <property type="match status" value="1"/>
</dbReference>
<dbReference type="EC" id="5.6.2.2" evidence="5"/>
<dbReference type="SUPFAM" id="SSF55874">
    <property type="entry name" value="ATPase domain of HSP90 chaperone/DNA topoisomerase II/histidine kinase"/>
    <property type="match status" value="1"/>
</dbReference>
<evidence type="ECO:0000256" key="14">
    <source>
        <dbReference type="SAM" id="MobiDB-lite"/>
    </source>
</evidence>
<proteinExistence type="inferred from homology"/>
<reference evidence="17" key="1">
    <citation type="submission" date="2022-08" db="EMBL/GenBank/DDBJ databases">
        <title>Novel sulphate-reducing endosymbionts in the free-living metamonad Anaeramoeba.</title>
        <authorList>
            <person name="Jerlstrom-Hultqvist J."/>
            <person name="Cepicka I."/>
            <person name="Gallot-Lavallee L."/>
            <person name="Salas-Leiva D."/>
            <person name="Curtis B.A."/>
            <person name="Zahonova K."/>
            <person name="Pipaliya S."/>
            <person name="Dacks J."/>
            <person name="Roger A.J."/>
        </authorList>
    </citation>
    <scope>NUCLEOTIDE SEQUENCE</scope>
    <source>
        <strain evidence="17">Busselton2</strain>
    </source>
</reference>
<evidence type="ECO:0000256" key="10">
    <source>
        <dbReference type="ARBA" id="ARBA00023029"/>
    </source>
</evidence>
<feature type="compositionally biased region" description="Low complexity" evidence="14">
    <location>
        <begin position="1847"/>
        <end position="1858"/>
    </location>
</feature>
<feature type="region of interest" description="Disordered" evidence="14">
    <location>
        <begin position="1834"/>
        <end position="1972"/>
    </location>
</feature>
<comment type="caution">
    <text evidence="17">The sequence shown here is derived from an EMBL/GenBank/DDBJ whole genome shotgun (WGS) entry which is preliminary data.</text>
</comment>
<keyword evidence="9" id="KW-0460">Magnesium</keyword>
<dbReference type="InterPro" id="IPR031660">
    <property type="entry name" value="TOPRIM_C"/>
</dbReference>
<dbReference type="InterPro" id="IPR001241">
    <property type="entry name" value="Topo_IIA"/>
</dbReference>
<dbReference type="InterPro" id="IPR006171">
    <property type="entry name" value="TOPRIM_dom"/>
</dbReference>
<feature type="region of interest" description="Disordered" evidence="14">
    <location>
        <begin position="418"/>
        <end position="449"/>
    </location>
</feature>
<keyword evidence="12 13" id="KW-0413">Isomerase</keyword>
<evidence type="ECO:0000256" key="2">
    <source>
        <dbReference type="ARBA" id="ARBA00001913"/>
    </source>
</evidence>
<dbReference type="InterPro" id="IPR003594">
    <property type="entry name" value="HATPase_dom"/>
</dbReference>
<keyword evidence="7" id="KW-0547">Nucleotide-binding</keyword>
<dbReference type="InterPro" id="IPR014721">
    <property type="entry name" value="Ribsml_uS5_D2-typ_fold_subgr"/>
</dbReference>
<dbReference type="InterPro" id="IPR050634">
    <property type="entry name" value="DNA_Topoisomerase_II"/>
</dbReference>
<feature type="domain" description="Toprim" evidence="15">
    <location>
        <begin position="869"/>
        <end position="985"/>
    </location>
</feature>
<feature type="active site" description="O-(5'-phospho-DNA)-tyrosine intermediate" evidence="13">
    <location>
        <position position="1207"/>
    </location>
</feature>
<dbReference type="GO" id="GO:0003677">
    <property type="term" value="F:DNA binding"/>
    <property type="evidence" value="ECO:0007669"/>
    <property type="project" value="UniProtKB-UniRule"/>
</dbReference>
<dbReference type="InterPro" id="IPR013760">
    <property type="entry name" value="Topo_IIA-like_dom_sf"/>
</dbReference>
<organism evidence="17 18">
    <name type="scientific">Anaeramoeba flamelloides</name>
    <dbReference type="NCBI Taxonomy" id="1746091"/>
    <lineage>
        <taxon>Eukaryota</taxon>
        <taxon>Metamonada</taxon>
        <taxon>Anaeramoebidae</taxon>
        <taxon>Anaeramoeba</taxon>
    </lineage>
</organism>
<dbReference type="Pfam" id="PF01751">
    <property type="entry name" value="Toprim"/>
    <property type="match status" value="1"/>
</dbReference>
<gene>
    <name evidence="17" type="ORF">M0812_01222</name>
</gene>
<dbReference type="SMART" id="SM00433">
    <property type="entry name" value="TOP2c"/>
    <property type="match status" value="1"/>
</dbReference>
<feature type="compositionally biased region" description="Basic residues" evidence="14">
    <location>
        <begin position="385"/>
        <end position="400"/>
    </location>
</feature>
<protein>
    <recommendedName>
        <fullName evidence="5">DNA topoisomerase (ATP-hydrolyzing)</fullName>
        <ecNumber evidence="5">5.6.2.2</ecNumber>
    </recommendedName>
</protein>
<feature type="region of interest" description="Disordered" evidence="14">
    <location>
        <begin position="366"/>
        <end position="401"/>
    </location>
</feature>
<keyword evidence="11 13" id="KW-0238">DNA-binding</keyword>
<evidence type="ECO:0000259" key="16">
    <source>
        <dbReference type="PROSITE" id="PS52040"/>
    </source>
</evidence>
<evidence type="ECO:0000256" key="5">
    <source>
        <dbReference type="ARBA" id="ARBA00012895"/>
    </source>
</evidence>
<feature type="compositionally biased region" description="Low complexity" evidence="14">
    <location>
        <begin position="1615"/>
        <end position="1632"/>
    </location>
</feature>
<feature type="domain" description="Topo IIA-type catalytic" evidence="16">
    <location>
        <begin position="1117"/>
        <end position="1593"/>
    </location>
</feature>
<dbReference type="InterPro" id="IPR020568">
    <property type="entry name" value="Ribosomal_Su5_D2-typ_SF"/>
</dbReference>
<dbReference type="FunFam" id="3.90.199.10:FF:000002">
    <property type="entry name" value="DNA topoisomerase 2"/>
    <property type="match status" value="1"/>
</dbReference>
<evidence type="ECO:0000256" key="6">
    <source>
        <dbReference type="ARBA" id="ARBA00022723"/>
    </source>
</evidence>
<evidence type="ECO:0000256" key="7">
    <source>
        <dbReference type="ARBA" id="ARBA00022741"/>
    </source>
</evidence>
<evidence type="ECO:0000256" key="11">
    <source>
        <dbReference type="ARBA" id="ARBA00023125"/>
    </source>
</evidence>
<dbReference type="Gene3D" id="3.30.565.10">
    <property type="entry name" value="Histidine kinase-like ATPase, C-terminal domain"/>
    <property type="match status" value="1"/>
</dbReference>
<dbReference type="PRINTS" id="PR00418">
    <property type="entry name" value="TPI2FAMILY"/>
</dbReference>
<sequence length="1972" mass="229596">MTNNQNNKKIFQRPKKLSTNQSRIESLIKNYKKYIEGITCSNLWLRNCPKEIVIDSSIFEQEFNMNDKLFKFTLRDLKLFILKKFNLFLSNNNKNKKKENGSKKYHFTIKGSYFVEKSLLDEIDSEEFGDKYELLSKYFQESYERDPTNYQGMLPDMLDRAYSPPSIITIQKIAFKENCKMQENIDENSPQFGEKVQKIQRALSIFFLSKFNLVNSTQMNRDFLIYGRRIIKKAKNYRKRRRKKSPQKKSTQTKKKTNQTKKDLGSKILKISPSNAKKKKVYKIVVKKRKTKKVEEKNKTFVKINYESKRNEETNFPIQLSEKTFPLSQRASQTITLNSNLELDIIHALLSLKRAPSEIIIISDSDPEIQESSSMGSENEEISPLKKRRTNKKTKAKKHSTKENILEYSKKVNKQLKKRNIKQQNNSNIESDIGNEKNKTDDEGSIEKRYQKKTPYEHILIRPDTYIGSIEKITERMWVYDEGIGMNFREVMYVPGLYKIFDEILVNAADHKQRDPKMTMIKVDIDQENNLVSIWNNGKGIPVVIHKKEKIYIPELIFGHLLTGENFNDSKKKTTGGRNGYGAKLCNIFSDEFIVETNDTKENKRFYQKYTKNMSQKDKPIIKKGLKNGFTQITFKPDLSKFGMSKLSKDMVALYTKRVYDIAGTTEGIKMKLNGKDLKINSFRQYCKMYINDNFMGGAKVTTVYEKPHERWEILVAPSDGAFQQISFVNSICTSKGGSHVKCVVEQITRNLHGVVNNKNKGGKEIKGYQIKNYLIIFVNCLIDNPTFDSQTKETLSTPRSKFGSRFKFSPNFLKKVEKSGVIQSVLMWAKFQESKQLARKNGGRKKRLSCMVKLDDANLAGSRYGKDCTLILTEGDSAKTLAISGLGVVGRDKYGVFPLRGKLLNAREATHNQIMNNKEIEGIIKILGLKQKVEYNEQNIKTLRYGHLMIMADQDLDGSHIKGLVINFIHHFWPSLLKVEGFLQEFITPIVKVTKGKRSICFFTLPEYLKWKEENNDGKGWKIKYYKGLGTSSATEAKEYFSNLDRHVIDFKYENEKDDQSINLAFSKKKIKERKEWLKEVNSDLFVDHSEKQLTYQNFINKELILFSNADNIRSIGSMIDGLKPGQRKILYCCLKKKLNKEIKVAQLVGYVSEHSAYHHGEQSLASTIIGMAHNFVGSNNVNLIQGNGQFGTRLKGGKDAAASRYIHCLLSPVTRTIYHPDDDHLLKYLKDDGQYIEPQFYIPIIPMILVNGCEGIGTGYSTKIPNYNPRDIVQNLKRKMDGQEFLPMEPWYKGFIGDIHELNEQNYLDHLGEDKRNVKRKPKFQNPKVGKKYLCRGKWEKINETTLRITELPMNSKYSWTDSYKKFLTTILTSNTNAKEKIIEDFTEYHTDTTVDFKIILKKEMMKECETRGIGEVFKIHSQINTTNMHAFDQNSKIIHYSDPIQILNNFYHVRLDYYIKRKKFLLDGLTQEYNKLSNKARFIKMIIDGDLVIQQKKRKALLNELKDLEFAAFPTQKKKNIIENIEEEEMQYDDDNKENNSSDYDYLLKMPLWNLTWERYQKILQDRESKKQAKDELAATEPLDIWRSNLDDFLTALGKVEKKELEEMENIGNNNNNNNNKNKNNSSTKKTSKGGRRGRGKATLGCKSKKKVIKTKKRGRKTKKKEKNEIEIKTKPKRRTKQKINIEPKFEKELYINNEKMLENIKHDKSRKRKSAEFDFCFSKSHLNELGSESSSENSSKSQDEDVIKMKKKGIFNEFEMQLSNFLISEKKKRKWKKEEKEKSKKTKKIILNSQKESKFKLKRKSLSGYKKKLEKKKMEIEKNPSYIQIKTQRNFRSKKKVIKSSPSFSSSSNSEPEKQQKLLKTQEKKFRKKPKLNQVKILKHENNSESNVNFRLNIEMSEESEDGSERSEESDNSENSDESEESSQDNDDDDDENSNSDYSNEDVESSEDESDEEYVIPSEDDYYD</sequence>
<evidence type="ECO:0000259" key="15">
    <source>
        <dbReference type="PROSITE" id="PS50880"/>
    </source>
</evidence>
<dbReference type="InterPro" id="IPR013759">
    <property type="entry name" value="Topo_IIA_B_C"/>
</dbReference>
<dbReference type="SUPFAM" id="SSF54211">
    <property type="entry name" value="Ribosomal protein S5 domain 2-like"/>
    <property type="match status" value="1"/>
</dbReference>
<feature type="region of interest" description="Disordered" evidence="14">
    <location>
        <begin position="1613"/>
        <end position="1684"/>
    </location>
</feature>
<dbReference type="InterPro" id="IPR034157">
    <property type="entry name" value="TOPRIM_TopoII"/>
</dbReference>
<feature type="compositionally biased region" description="Basic residues" evidence="14">
    <location>
        <begin position="235"/>
        <end position="259"/>
    </location>
</feature>
<dbReference type="InterPro" id="IPR036890">
    <property type="entry name" value="HATPase_C_sf"/>
</dbReference>
<dbReference type="GO" id="GO:0046872">
    <property type="term" value="F:metal ion binding"/>
    <property type="evidence" value="ECO:0007669"/>
    <property type="project" value="UniProtKB-KW"/>
</dbReference>
<dbReference type="InterPro" id="IPR013757">
    <property type="entry name" value="Topo_IIA_A_a_sf"/>
</dbReference>